<feature type="domain" description="Response regulatory" evidence="2">
    <location>
        <begin position="14"/>
        <end position="132"/>
    </location>
</feature>
<evidence type="ECO:0000259" key="2">
    <source>
        <dbReference type="PROSITE" id="PS50110"/>
    </source>
</evidence>
<dbReference type="PANTHER" id="PTHR45228:SF1">
    <property type="entry name" value="CYCLIC DI-GMP PHOSPHODIESTERASE TM_0186"/>
    <property type="match status" value="1"/>
</dbReference>
<accession>A0AAJ0XAI8</accession>
<organism evidence="5 6">
    <name type="scientific">Halochromatium glycolicum</name>
    <dbReference type="NCBI Taxonomy" id="85075"/>
    <lineage>
        <taxon>Bacteria</taxon>
        <taxon>Pseudomonadati</taxon>
        <taxon>Pseudomonadota</taxon>
        <taxon>Gammaproteobacteria</taxon>
        <taxon>Chromatiales</taxon>
        <taxon>Chromatiaceae</taxon>
        <taxon>Halochromatium</taxon>
    </lineage>
</organism>
<gene>
    <name evidence="5" type="ORF">CKO40_14870</name>
</gene>
<reference evidence="5" key="2">
    <citation type="journal article" date="2020" name="Microorganisms">
        <title>Osmotic Adaptation and Compatible Solute Biosynthesis of Phototrophic Bacteria as Revealed from Genome Analyses.</title>
        <authorList>
            <person name="Imhoff J.F."/>
            <person name="Rahn T."/>
            <person name="Kunzel S."/>
            <person name="Keller A."/>
            <person name="Neulinger S.C."/>
        </authorList>
    </citation>
    <scope>NUCLEOTIDE SEQUENCE</scope>
    <source>
        <strain evidence="5">DSM 11080</strain>
    </source>
</reference>
<dbReference type="PANTHER" id="PTHR45228">
    <property type="entry name" value="CYCLIC DI-GMP PHOSPHODIESTERASE TM_0186-RELATED"/>
    <property type="match status" value="1"/>
</dbReference>
<dbReference type="PROSITE" id="PS50110">
    <property type="entry name" value="RESPONSE_REGULATORY"/>
    <property type="match status" value="1"/>
</dbReference>
<dbReference type="SMART" id="SM00448">
    <property type="entry name" value="REC"/>
    <property type="match status" value="1"/>
</dbReference>
<dbReference type="PROSITE" id="PS51831">
    <property type="entry name" value="HD"/>
    <property type="match status" value="1"/>
</dbReference>
<dbReference type="AlphaFoldDB" id="A0AAJ0XAI8"/>
<dbReference type="Pfam" id="PF00072">
    <property type="entry name" value="Response_reg"/>
    <property type="match status" value="1"/>
</dbReference>
<dbReference type="Proteomes" id="UP001296776">
    <property type="component" value="Unassembled WGS sequence"/>
</dbReference>
<dbReference type="Gene3D" id="1.10.3210.10">
    <property type="entry name" value="Hypothetical protein af1432"/>
    <property type="match status" value="1"/>
</dbReference>
<sequence>MPLITPTIVGQRTSVVVVDDQTAGRKILARLIRSIDETIDVSTFSDASTALRFIQATIPDLIITDYLMPEINGVSLIRRVRSLPRCTDIPIIVVTVVEDRQVRYEALDAGATDFLNRPIDQHECRARCRNLLTLRRQQRIITNRAKWLEEQVSIATGKIAEREQETLLRLARAGEYRDENTGNHVERMARYCSLIAHRLGLSPGECEAIERAAPMHDIGKIGIPDHILLKPGRLTREEFSVMQQHSQLGYEILRGSPSFYLQLGATIALNHHEKFDGSGYPSSLAGDAIPQSARIVAVADVFDALTTVRPYKRAWSIDQATEYIKGLAGKHFDPDCVQAFSDCLPQIETVREQLADECDTVHQQQAGA</sequence>
<dbReference type="EMBL" id="NRSJ01000028">
    <property type="protein sequence ID" value="MBK1705801.1"/>
    <property type="molecule type" value="Genomic_DNA"/>
</dbReference>
<dbReference type="InterPro" id="IPR011006">
    <property type="entry name" value="CheY-like_superfamily"/>
</dbReference>
<dbReference type="SMART" id="SM00471">
    <property type="entry name" value="HDc"/>
    <property type="match status" value="1"/>
</dbReference>
<dbReference type="InterPro" id="IPR037522">
    <property type="entry name" value="HD_GYP_dom"/>
</dbReference>
<protein>
    <submittedName>
        <fullName evidence="5">Two-component system response regulator</fullName>
    </submittedName>
</protein>
<dbReference type="SUPFAM" id="SSF52172">
    <property type="entry name" value="CheY-like"/>
    <property type="match status" value="1"/>
</dbReference>
<evidence type="ECO:0000259" key="4">
    <source>
        <dbReference type="PROSITE" id="PS51832"/>
    </source>
</evidence>
<dbReference type="CDD" id="cd00077">
    <property type="entry name" value="HDc"/>
    <property type="match status" value="1"/>
</dbReference>
<name>A0AAJ0XAI8_9GAMM</name>
<dbReference type="GO" id="GO:0000160">
    <property type="term" value="P:phosphorelay signal transduction system"/>
    <property type="evidence" value="ECO:0007669"/>
    <property type="project" value="InterPro"/>
</dbReference>
<dbReference type="Gene3D" id="3.40.50.2300">
    <property type="match status" value="1"/>
</dbReference>
<proteinExistence type="predicted"/>
<evidence type="ECO:0000259" key="3">
    <source>
        <dbReference type="PROSITE" id="PS51831"/>
    </source>
</evidence>
<comment type="caution">
    <text evidence="5">The sequence shown here is derived from an EMBL/GenBank/DDBJ whole genome shotgun (WGS) entry which is preliminary data.</text>
</comment>
<dbReference type="InterPro" id="IPR006674">
    <property type="entry name" value="HD_domain"/>
</dbReference>
<feature type="domain" description="HD" evidence="3">
    <location>
        <begin position="181"/>
        <end position="305"/>
    </location>
</feature>
<feature type="modified residue" description="4-aspartylphosphate" evidence="1">
    <location>
        <position position="65"/>
    </location>
</feature>
<dbReference type="PROSITE" id="PS51832">
    <property type="entry name" value="HD_GYP"/>
    <property type="match status" value="1"/>
</dbReference>
<evidence type="ECO:0000313" key="5">
    <source>
        <dbReference type="EMBL" id="MBK1705801.1"/>
    </source>
</evidence>
<keyword evidence="6" id="KW-1185">Reference proteome</keyword>
<dbReference type="CDD" id="cd17551">
    <property type="entry name" value="REC_RpfG-like"/>
    <property type="match status" value="1"/>
</dbReference>
<dbReference type="InterPro" id="IPR052020">
    <property type="entry name" value="Cyclic_di-GMP/3'3'-cGAMP_PDE"/>
</dbReference>
<evidence type="ECO:0000256" key="1">
    <source>
        <dbReference type="PROSITE-ProRule" id="PRU00169"/>
    </source>
</evidence>
<feature type="domain" description="HD-GYP" evidence="4">
    <location>
        <begin position="159"/>
        <end position="356"/>
    </location>
</feature>
<keyword evidence="1" id="KW-0597">Phosphoprotein</keyword>
<evidence type="ECO:0000313" key="6">
    <source>
        <dbReference type="Proteomes" id="UP001296776"/>
    </source>
</evidence>
<reference evidence="5" key="1">
    <citation type="submission" date="2017-08" db="EMBL/GenBank/DDBJ databases">
        <authorList>
            <person name="Imhoff J.F."/>
            <person name="Rahn T."/>
            <person name="Kuenzel S."/>
            <person name="Neulinger S.C."/>
        </authorList>
    </citation>
    <scope>NUCLEOTIDE SEQUENCE</scope>
    <source>
        <strain evidence="5">DSM 11080</strain>
    </source>
</reference>
<dbReference type="SUPFAM" id="SSF109604">
    <property type="entry name" value="HD-domain/PDEase-like"/>
    <property type="match status" value="1"/>
</dbReference>
<dbReference type="InterPro" id="IPR003607">
    <property type="entry name" value="HD/PDEase_dom"/>
</dbReference>
<dbReference type="Pfam" id="PF13487">
    <property type="entry name" value="HD_5"/>
    <property type="match status" value="1"/>
</dbReference>
<dbReference type="InterPro" id="IPR001789">
    <property type="entry name" value="Sig_transdc_resp-reg_receiver"/>
</dbReference>
<dbReference type="GO" id="GO:0008081">
    <property type="term" value="F:phosphoric diester hydrolase activity"/>
    <property type="evidence" value="ECO:0007669"/>
    <property type="project" value="UniProtKB-ARBA"/>
</dbReference>
<dbReference type="RefSeq" id="WP_207173669.1">
    <property type="nucleotide sequence ID" value="NZ_NRSJ01000028.1"/>
</dbReference>